<reference evidence="4" key="1">
    <citation type="journal article" date="2019" name="Int. J. Syst. Evol. Microbiol.">
        <title>The Global Catalogue of Microorganisms (GCM) 10K type strain sequencing project: providing services to taxonomists for standard genome sequencing and annotation.</title>
        <authorList>
            <consortium name="The Broad Institute Genomics Platform"/>
            <consortium name="The Broad Institute Genome Sequencing Center for Infectious Disease"/>
            <person name="Wu L."/>
            <person name="Ma J."/>
        </authorList>
    </citation>
    <scope>NUCLEOTIDE SEQUENCE [LARGE SCALE GENOMIC DNA]</scope>
    <source>
        <strain evidence="4">CGMCC 1.12376</strain>
    </source>
</reference>
<name>A0ABW4HT29_9BACI</name>
<dbReference type="InterPro" id="IPR006047">
    <property type="entry name" value="GH13_cat_dom"/>
</dbReference>
<dbReference type="EMBL" id="JBHUDE010000044">
    <property type="protein sequence ID" value="MFD1607939.1"/>
    <property type="molecule type" value="Genomic_DNA"/>
</dbReference>
<keyword evidence="1" id="KW-0472">Membrane</keyword>
<dbReference type="InterPro" id="IPR017853">
    <property type="entry name" value="GH"/>
</dbReference>
<sequence length="500" mass="56760">MKKNMIMSIAVLFSLLIYGLPIEAADRQIEDEIIYKVMIDRYNNGDFSIDEGVDVDDPQAYHGGDIEGIKKRLNEKADLGVTTIALSPIMANSENGFHGYWVEDFTEMEEQFGTIEDLDELVAEAHKLGMKVVIEFVTNYVSRDHEIALEPEFADWILTDEVNGPDWTENVVQLNQDNPEVQKFLIDAASFWLKETNVDGLVLHAVDQSSVDFLSNITSELKNSYPDHYLIGDVLNPESDVSEIMENTELDAVDNYALSRGIAEVFSEVDQSPEEILELHKEYAEAGSILFVDDFYSERFTQKFSENGRNSVTTWTLALTYMYTTPGTPMIIQGSEVSMYGETAEDSQRLVPHHSGEPELKEFHDRISSLHDEFPALRHGDFELVDSRDSFAVFKRTYEDETLYVAINNGSESSYIDITDVDSDKMLRGYLGDNIARENEEGNHRIGIPRESVEVYEVVDYEGFNWLLISLVGGVMIVFVTGIIYLTLKQKRREASEQTK</sequence>
<dbReference type="Gene3D" id="3.20.20.80">
    <property type="entry name" value="Glycosidases"/>
    <property type="match status" value="1"/>
</dbReference>
<dbReference type="Pfam" id="PF00128">
    <property type="entry name" value="Alpha-amylase"/>
    <property type="match status" value="2"/>
</dbReference>
<evidence type="ECO:0000256" key="1">
    <source>
        <dbReference type="SAM" id="Phobius"/>
    </source>
</evidence>
<organism evidence="3 4">
    <name type="scientific">Oceanobacillus luteolus</name>
    <dbReference type="NCBI Taxonomy" id="1274358"/>
    <lineage>
        <taxon>Bacteria</taxon>
        <taxon>Bacillati</taxon>
        <taxon>Bacillota</taxon>
        <taxon>Bacilli</taxon>
        <taxon>Bacillales</taxon>
        <taxon>Bacillaceae</taxon>
        <taxon>Oceanobacillus</taxon>
    </lineage>
</organism>
<proteinExistence type="predicted"/>
<gene>
    <name evidence="3" type="ORF">ACFSBH_09760</name>
</gene>
<dbReference type="InterPro" id="IPR013780">
    <property type="entry name" value="Glyco_hydro_b"/>
</dbReference>
<accession>A0ABW4HT29</accession>
<keyword evidence="3" id="KW-0378">Hydrolase</keyword>
<comment type="caution">
    <text evidence="3">The sequence shown here is derived from an EMBL/GenBank/DDBJ whole genome shotgun (WGS) entry which is preliminary data.</text>
</comment>
<evidence type="ECO:0000259" key="2">
    <source>
        <dbReference type="SMART" id="SM00642"/>
    </source>
</evidence>
<dbReference type="SUPFAM" id="SSF51011">
    <property type="entry name" value="Glycosyl hydrolase domain"/>
    <property type="match status" value="1"/>
</dbReference>
<feature type="transmembrane region" description="Helical" evidence="1">
    <location>
        <begin position="466"/>
        <end position="488"/>
    </location>
</feature>
<dbReference type="InterPro" id="IPR054174">
    <property type="entry name" value="Alpha-amylase-like_C"/>
</dbReference>
<dbReference type="RefSeq" id="WP_251514824.1">
    <property type="nucleotide sequence ID" value="NZ_JAMBON010000021.1"/>
</dbReference>
<dbReference type="PANTHER" id="PTHR10357">
    <property type="entry name" value="ALPHA-AMYLASE FAMILY MEMBER"/>
    <property type="match status" value="1"/>
</dbReference>
<dbReference type="GO" id="GO:0016787">
    <property type="term" value="F:hydrolase activity"/>
    <property type="evidence" value="ECO:0007669"/>
    <property type="project" value="UniProtKB-KW"/>
</dbReference>
<dbReference type="Proteomes" id="UP001597221">
    <property type="component" value="Unassembled WGS sequence"/>
</dbReference>
<dbReference type="Gene3D" id="2.60.40.1180">
    <property type="entry name" value="Golgi alpha-mannosidase II"/>
    <property type="match status" value="1"/>
</dbReference>
<evidence type="ECO:0000313" key="3">
    <source>
        <dbReference type="EMBL" id="MFD1607939.1"/>
    </source>
</evidence>
<dbReference type="Pfam" id="PF22026">
    <property type="entry name" value="Alpha-amylase_C_2"/>
    <property type="match status" value="1"/>
</dbReference>
<feature type="domain" description="Glycosyl hydrolase family 13 catalytic" evidence="2">
    <location>
        <begin position="36"/>
        <end position="392"/>
    </location>
</feature>
<keyword evidence="1" id="KW-0812">Transmembrane</keyword>
<protein>
    <submittedName>
        <fullName evidence="3">Alpha-amylase family glycosyl hydrolase</fullName>
    </submittedName>
</protein>
<keyword evidence="4" id="KW-1185">Reference proteome</keyword>
<dbReference type="SMART" id="SM00642">
    <property type="entry name" value="Aamy"/>
    <property type="match status" value="1"/>
</dbReference>
<keyword evidence="1" id="KW-1133">Transmembrane helix</keyword>
<dbReference type="SUPFAM" id="SSF51445">
    <property type="entry name" value="(Trans)glycosidases"/>
    <property type="match status" value="1"/>
</dbReference>
<evidence type="ECO:0000313" key="4">
    <source>
        <dbReference type="Proteomes" id="UP001597221"/>
    </source>
</evidence>